<reference evidence="4" key="2">
    <citation type="submission" date="2015-01" db="EMBL/GenBank/DDBJ databases">
        <title>Evolutionary Origins and Diversification of the Mycorrhizal Mutualists.</title>
        <authorList>
            <consortium name="DOE Joint Genome Institute"/>
            <consortium name="Mycorrhizal Genomics Consortium"/>
            <person name="Kohler A."/>
            <person name="Kuo A."/>
            <person name="Nagy L.G."/>
            <person name="Floudas D."/>
            <person name="Copeland A."/>
            <person name="Barry K.W."/>
            <person name="Cichocki N."/>
            <person name="Veneault-Fourrey C."/>
            <person name="LaButti K."/>
            <person name="Lindquist E.A."/>
            <person name="Lipzen A."/>
            <person name="Lundell T."/>
            <person name="Morin E."/>
            <person name="Murat C."/>
            <person name="Riley R."/>
            <person name="Ohm R."/>
            <person name="Sun H."/>
            <person name="Tunlid A."/>
            <person name="Henrissat B."/>
            <person name="Grigoriev I.V."/>
            <person name="Hibbett D.S."/>
            <person name="Martin F."/>
        </authorList>
    </citation>
    <scope>NUCLEOTIDE SEQUENCE [LARGE SCALE GENOMIC DNA]</scope>
    <source>
        <strain evidence="4">MUT 4182</strain>
    </source>
</reference>
<keyword evidence="2" id="KW-1133">Transmembrane helix</keyword>
<organism evidence="3 4">
    <name type="scientific">Tulasnella calospora MUT 4182</name>
    <dbReference type="NCBI Taxonomy" id="1051891"/>
    <lineage>
        <taxon>Eukaryota</taxon>
        <taxon>Fungi</taxon>
        <taxon>Dikarya</taxon>
        <taxon>Basidiomycota</taxon>
        <taxon>Agaricomycotina</taxon>
        <taxon>Agaricomycetes</taxon>
        <taxon>Cantharellales</taxon>
        <taxon>Tulasnellaceae</taxon>
        <taxon>Tulasnella</taxon>
    </lineage>
</organism>
<sequence length="393" mass="42925">MAMDLGLARLIGFVVALVLSMAYTGLFIAAMNTIRRKRATNNISTVIPVVLIILYLLNTATICLQAADIYLAFFKYRNQFPTPQDYFLDYGSKILPARDGLFWIMSFLTDALVCWRVWVIWLKNPWATLLPAVLLICDLTTAIIMFVYTIRRMLEDSTRLIAAVDTWWMITLGFCIAVNVVAPGLIIGRLWWIARQVGVLGSRSAKPYKQIASALMESGAIYTFSVVAWLIIFASGSLPALYMSACILPTIVAIVPTLIIFRVKTFGSTDPPAVAQPGNPWSNRTNASGGMDGIGVEISVTHYRSQGGISEIDLAQYGNNDNATEMVARKSAGQWSSNGSFDDSSSIGNGKGKSDIRYDLEKDGMGMHEVAFPAPPSGPPPRRSFGAAPGSKI</sequence>
<name>A0A0C3QN10_9AGAM</name>
<protein>
    <submittedName>
        <fullName evidence="3">Uncharacterized protein</fullName>
    </submittedName>
</protein>
<feature type="transmembrane region" description="Helical" evidence="2">
    <location>
        <begin position="100"/>
        <end position="119"/>
    </location>
</feature>
<feature type="transmembrane region" description="Helical" evidence="2">
    <location>
        <begin position="240"/>
        <end position="261"/>
    </location>
</feature>
<accession>A0A0C3QN10</accession>
<evidence type="ECO:0000313" key="4">
    <source>
        <dbReference type="Proteomes" id="UP000054248"/>
    </source>
</evidence>
<keyword evidence="4" id="KW-1185">Reference proteome</keyword>
<dbReference type="EMBL" id="KN822942">
    <property type="protein sequence ID" value="KIO34515.1"/>
    <property type="molecule type" value="Genomic_DNA"/>
</dbReference>
<reference evidence="3 4" key="1">
    <citation type="submission" date="2014-04" db="EMBL/GenBank/DDBJ databases">
        <authorList>
            <consortium name="DOE Joint Genome Institute"/>
            <person name="Kuo A."/>
            <person name="Girlanda M."/>
            <person name="Perotto S."/>
            <person name="Kohler A."/>
            <person name="Nagy L.G."/>
            <person name="Floudas D."/>
            <person name="Copeland A."/>
            <person name="Barry K.W."/>
            <person name="Cichocki N."/>
            <person name="Veneault-Fourrey C."/>
            <person name="LaButti K."/>
            <person name="Lindquist E.A."/>
            <person name="Lipzen A."/>
            <person name="Lundell T."/>
            <person name="Morin E."/>
            <person name="Murat C."/>
            <person name="Sun H."/>
            <person name="Tunlid A."/>
            <person name="Henrissat B."/>
            <person name="Grigoriev I.V."/>
            <person name="Hibbett D.S."/>
            <person name="Martin F."/>
            <person name="Nordberg H.P."/>
            <person name="Cantor M.N."/>
            <person name="Hua S.X."/>
        </authorList>
    </citation>
    <scope>NUCLEOTIDE SEQUENCE [LARGE SCALE GENOMIC DNA]</scope>
    <source>
        <strain evidence="3 4">MUT 4182</strain>
    </source>
</reference>
<dbReference type="AlphaFoldDB" id="A0A0C3QN10"/>
<gene>
    <name evidence="3" type="ORF">M407DRAFT_209718</name>
</gene>
<keyword evidence="2" id="KW-0812">Transmembrane</keyword>
<keyword evidence="2" id="KW-0472">Membrane</keyword>
<feature type="transmembrane region" description="Helical" evidence="2">
    <location>
        <begin position="43"/>
        <end position="67"/>
    </location>
</feature>
<dbReference type="OrthoDB" id="3176325at2759"/>
<feature type="region of interest" description="Disordered" evidence="1">
    <location>
        <begin position="329"/>
        <end position="393"/>
    </location>
</feature>
<feature type="transmembrane region" description="Helical" evidence="2">
    <location>
        <begin position="214"/>
        <end position="234"/>
    </location>
</feature>
<feature type="transmembrane region" description="Helical" evidence="2">
    <location>
        <begin position="126"/>
        <end position="148"/>
    </location>
</feature>
<feature type="compositionally biased region" description="Low complexity" evidence="1">
    <location>
        <begin position="336"/>
        <end position="348"/>
    </location>
</feature>
<proteinExistence type="predicted"/>
<dbReference type="Proteomes" id="UP000054248">
    <property type="component" value="Unassembled WGS sequence"/>
</dbReference>
<evidence type="ECO:0000256" key="2">
    <source>
        <dbReference type="SAM" id="Phobius"/>
    </source>
</evidence>
<evidence type="ECO:0000256" key="1">
    <source>
        <dbReference type="SAM" id="MobiDB-lite"/>
    </source>
</evidence>
<feature type="compositionally biased region" description="Pro residues" evidence="1">
    <location>
        <begin position="373"/>
        <end position="382"/>
    </location>
</feature>
<feature type="transmembrane region" description="Helical" evidence="2">
    <location>
        <begin position="168"/>
        <end position="193"/>
    </location>
</feature>
<feature type="compositionally biased region" description="Basic and acidic residues" evidence="1">
    <location>
        <begin position="352"/>
        <end position="366"/>
    </location>
</feature>
<evidence type="ECO:0000313" key="3">
    <source>
        <dbReference type="EMBL" id="KIO34515.1"/>
    </source>
</evidence>
<feature type="transmembrane region" description="Helical" evidence="2">
    <location>
        <begin position="6"/>
        <end position="31"/>
    </location>
</feature>
<dbReference type="HOGENOM" id="CLU_702469_0_0_1"/>